<accession>A0A840EPZ1</accession>
<dbReference type="PANTHER" id="PTHR43329">
    <property type="entry name" value="EPOXIDE HYDROLASE"/>
    <property type="match status" value="1"/>
</dbReference>
<keyword evidence="4" id="KW-1185">Reference proteome</keyword>
<dbReference type="EMBL" id="JACIFP010000001">
    <property type="protein sequence ID" value="MBB4133762.1"/>
    <property type="molecule type" value="Genomic_DNA"/>
</dbReference>
<reference evidence="3 4" key="1">
    <citation type="submission" date="2020-08" db="EMBL/GenBank/DDBJ databases">
        <title>Sequencing the genomes of 1000 actinobacteria strains.</title>
        <authorList>
            <person name="Klenk H.-P."/>
        </authorList>
    </citation>
    <scope>NUCLEOTIDE SEQUENCE [LARGE SCALE GENOMIC DNA]</scope>
    <source>
        <strain evidence="3 4">DSM 45298</strain>
    </source>
</reference>
<dbReference type="SUPFAM" id="SSF53474">
    <property type="entry name" value="alpha/beta-Hydrolases"/>
    <property type="match status" value="1"/>
</dbReference>
<dbReference type="Proteomes" id="UP000551501">
    <property type="component" value="Unassembled WGS sequence"/>
</dbReference>
<evidence type="ECO:0000313" key="4">
    <source>
        <dbReference type="Proteomes" id="UP000551501"/>
    </source>
</evidence>
<sequence>MQQFESAGLTFDVIDQGDPDQGTFVLLHGFPQTSRCWRYTSPLLNTAGYRTLAPDLRGYSPGARPHGRRAYRLPELVEDVVALIDESGGKPVHVLGHDWGALIGWSLAALRPDLVRTLTTVSVPHPGAFVRSMLGSDQVARSWYMAAFQVPAATEALALRAPLVFNRVLESAGMDPEQISAVHREIVDADALTAALNWYRAMPFLPMAAMRARIEVPTAHVWGAADTALARRGADLVERYVDAPYELHVLPDVGHWIPEHAPYPLAEIARANAAA</sequence>
<dbReference type="InterPro" id="IPR000073">
    <property type="entry name" value="AB_hydrolase_1"/>
</dbReference>
<dbReference type="Gene3D" id="3.40.50.1820">
    <property type="entry name" value="alpha/beta hydrolase"/>
    <property type="match status" value="1"/>
</dbReference>
<dbReference type="GO" id="GO:0016787">
    <property type="term" value="F:hydrolase activity"/>
    <property type="evidence" value="ECO:0007669"/>
    <property type="project" value="UniProtKB-KW"/>
</dbReference>
<dbReference type="InterPro" id="IPR029058">
    <property type="entry name" value="AB_hydrolase_fold"/>
</dbReference>
<dbReference type="RefSeq" id="WP_183368917.1">
    <property type="nucleotide sequence ID" value="NZ_BAABHL010000022.1"/>
</dbReference>
<dbReference type="Pfam" id="PF00561">
    <property type="entry name" value="Abhydrolase_1"/>
    <property type="match status" value="1"/>
</dbReference>
<feature type="domain" description="AB hydrolase-1" evidence="2">
    <location>
        <begin position="23"/>
        <end position="258"/>
    </location>
</feature>
<protein>
    <submittedName>
        <fullName evidence="3">Pimeloyl-ACP methyl ester carboxylesterase</fullName>
    </submittedName>
</protein>
<keyword evidence="1" id="KW-0378">Hydrolase</keyword>
<dbReference type="InterPro" id="IPR000639">
    <property type="entry name" value="Epox_hydrolase-like"/>
</dbReference>
<gene>
    <name evidence="3" type="ORF">BKA16_000314</name>
</gene>
<name>A0A840EPZ1_9ACTN</name>
<dbReference type="AlphaFoldDB" id="A0A840EPZ1"/>
<dbReference type="PRINTS" id="PR00412">
    <property type="entry name" value="EPOXHYDRLASE"/>
</dbReference>
<evidence type="ECO:0000256" key="1">
    <source>
        <dbReference type="ARBA" id="ARBA00022801"/>
    </source>
</evidence>
<proteinExistence type="predicted"/>
<organism evidence="3 4">
    <name type="scientific">Gordonia humi</name>
    <dbReference type="NCBI Taxonomy" id="686429"/>
    <lineage>
        <taxon>Bacteria</taxon>
        <taxon>Bacillati</taxon>
        <taxon>Actinomycetota</taxon>
        <taxon>Actinomycetes</taxon>
        <taxon>Mycobacteriales</taxon>
        <taxon>Gordoniaceae</taxon>
        <taxon>Gordonia</taxon>
    </lineage>
</organism>
<comment type="caution">
    <text evidence="3">The sequence shown here is derived from an EMBL/GenBank/DDBJ whole genome shotgun (WGS) entry which is preliminary data.</text>
</comment>
<evidence type="ECO:0000313" key="3">
    <source>
        <dbReference type="EMBL" id="MBB4133762.1"/>
    </source>
</evidence>
<evidence type="ECO:0000259" key="2">
    <source>
        <dbReference type="Pfam" id="PF00561"/>
    </source>
</evidence>